<dbReference type="Gene3D" id="3.30.2170.10">
    <property type="entry name" value="archaeoglobus fulgidus dsm 4304 superfamily"/>
    <property type="match status" value="1"/>
</dbReference>
<dbReference type="HAMAP" id="MF_00582">
    <property type="entry name" value="UPF0215"/>
    <property type="match status" value="1"/>
</dbReference>
<sequence>MLGIAESFKRRGERSILAGIVMRADSEIDGVAVDSASVGGLDATDAVLRIFKKLSREDINIILLNGAVVSWFNIIEIDKLYDHLRVPIISVTYEESEGLERYIREYFGDSVDFDERIRRYRGLGERCEVKLKNGFTIWVRTAGISEEDATVVLNRFTHHGKIAEPIKVARLIARSVMGLQEEWEGLYLQNS</sequence>
<proteinExistence type="inferred from homology"/>
<protein>
    <recommendedName>
        <fullName evidence="1">UPF0215 protein SCAL_001672</fullName>
    </recommendedName>
</protein>
<evidence type="ECO:0000256" key="1">
    <source>
        <dbReference type="HAMAP-Rule" id="MF_00582"/>
    </source>
</evidence>
<keyword evidence="3" id="KW-1185">Reference proteome</keyword>
<accession>A0A1F2P7E9</accession>
<dbReference type="Pfam" id="PF01949">
    <property type="entry name" value="Endo_dU"/>
    <property type="match status" value="1"/>
</dbReference>
<dbReference type="STRING" id="1838285.SCAL_001672"/>
<dbReference type="PANTHER" id="PTHR39518">
    <property type="entry name" value="UPF0215 PROTEIN MJ1150"/>
    <property type="match status" value="1"/>
</dbReference>
<comment type="caution">
    <text evidence="2">The sequence shown here is derived from an EMBL/GenBank/DDBJ whole genome shotgun (WGS) entry which is preliminary data.</text>
</comment>
<evidence type="ECO:0000313" key="2">
    <source>
        <dbReference type="EMBL" id="OFV67230.1"/>
    </source>
</evidence>
<evidence type="ECO:0000313" key="3">
    <source>
        <dbReference type="Proteomes" id="UP000186940"/>
    </source>
</evidence>
<gene>
    <name evidence="2" type="ORF">SCAL_001672</name>
</gene>
<dbReference type="InterPro" id="IPR002802">
    <property type="entry name" value="Endo_dU"/>
</dbReference>
<dbReference type="EMBL" id="LYOS01000006">
    <property type="protein sequence ID" value="OFV67230.1"/>
    <property type="molecule type" value="Genomic_DNA"/>
</dbReference>
<dbReference type="PIRSF" id="PIRSF006380">
    <property type="entry name" value="UCP006380"/>
    <property type="match status" value="1"/>
</dbReference>
<organism evidence="2 3">
    <name type="scientific">Candidatus Syntropharchaeum caldarium</name>
    <dbReference type="NCBI Taxonomy" id="1838285"/>
    <lineage>
        <taxon>Archaea</taxon>
        <taxon>Methanobacteriati</taxon>
        <taxon>Methanobacteriota</taxon>
        <taxon>Stenosarchaea group</taxon>
        <taxon>Methanomicrobia</taxon>
        <taxon>Methanosarcinales</taxon>
        <taxon>ANME-2 cluster</taxon>
        <taxon>Candidatus Syntropharchaeum</taxon>
    </lineage>
</organism>
<comment type="similarity">
    <text evidence="1">Belongs to the UPF0215 family.</text>
</comment>
<dbReference type="PANTHER" id="PTHR39518:SF2">
    <property type="entry name" value="UPF0215 PROTEIN MJ1150"/>
    <property type="match status" value="1"/>
</dbReference>
<name>A0A1F2P7E9_9EURY</name>
<dbReference type="AlphaFoldDB" id="A0A1F2P7E9"/>
<dbReference type="Proteomes" id="UP000186940">
    <property type="component" value="Unassembled WGS sequence"/>
</dbReference>
<reference evidence="2" key="1">
    <citation type="submission" date="2016-05" db="EMBL/GenBank/DDBJ databases">
        <title>Microbial consortia oxidize butane by reversing methanogenesis.</title>
        <authorList>
            <person name="Laso-Perez R."/>
            <person name="Richter M."/>
            <person name="Wegener G."/>
            <person name="Musat F."/>
        </authorList>
    </citation>
    <scope>NUCLEOTIDE SEQUENCE [LARGE SCALE GENOMIC DNA]</scope>
    <source>
        <strain evidence="2">BOX2</strain>
    </source>
</reference>